<sequence>MTNENVSNPDGSAPLCDQHRVTLWFGNRALATYRADEDAARRYAESIGRRFSGLRVTVDQDVSEACPQMPAQRLWT</sequence>
<reference evidence="1 2" key="1">
    <citation type="submission" date="2020-07" db="EMBL/GenBank/DDBJ databases">
        <title>Sequencing the genomes of 1000 actinobacteria strains.</title>
        <authorList>
            <person name="Klenk H.-P."/>
        </authorList>
    </citation>
    <scope>NUCLEOTIDE SEQUENCE [LARGE SCALE GENOMIC DNA]</scope>
    <source>
        <strain evidence="1 2">DSM 22083</strain>
    </source>
</reference>
<comment type="caution">
    <text evidence="1">The sequence shown here is derived from an EMBL/GenBank/DDBJ whole genome shotgun (WGS) entry which is preliminary data.</text>
</comment>
<organism evidence="1 2">
    <name type="scientific">Microlunatus parietis</name>
    <dbReference type="NCBI Taxonomy" id="682979"/>
    <lineage>
        <taxon>Bacteria</taxon>
        <taxon>Bacillati</taxon>
        <taxon>Actinomycetota</taxon>
        <taxon>Actinomycetes</taxon>
        <taxon>Propionibacteriales</taxon>
        <taxon>Propionibacteriaceae</taxon>
        <taxon>Microlunatus</taxon>
    </lineage>
</organism>
<dbReference type="AlphaFoldDB" id="A0A7Y9LBI1"/>
<name>A0A7Y9LBI1_9ACTN</name>
<gene>
    <name evidence="1" type="ORF">BKA15_001994</name>
</gene>
<dbReference type="Proteomes" id="UP000569914">
    <property type="component" value="Unassembled WGS sequence"/>
</dbReference>
<dbReference type="EMBL" id="JACCBU010000001">
    <property type="protein sequence ID" value="NYE70665.1"/>
    <property type="molecule type" value="Genomic_DNA"/>
</dbReference>
<keyword evidence="2" id="KW-1185">Reference proteome</keyword>
<evidence type="ECO:0000313" key="1">
    <source>
        <dbReference type="EMBL" id="NYE70665.1"/>
    </source>
</evidence>
<accession>A0A7Y9LBI1</accession>
<protein>
    <submittedName>
        <fullName evidence="1">Uncharacterized protein</fullName>
    </submittedName>
</protein>
<evidence type="ECO:0000313" key="2">
    <source>
        <dbReference type="Proteomes" id="UP000569914"/>
    </source>
</evidence>
<proteinExistence type="predicted"/>